<gene>
    <name evidence="2" type="ORF">HYALB_00009180</name>
</gene>
<proteinExistence type="predicted"/>
<evidence type="ECO:0000313" key="3">
    <source>
        <dbReference type="Proteomes" id="UP000701801"/>
    </source>
</evidence>
<organism evidence="2 3">
    <name type="scientific">Hymenoscyphus albidus</name>
    <dbReference type="NCBI Taxonomy" id="595503"/>
    <lineage>
        <taxon>Eukaryota</taxon>
        <taxon>Fungi</taxon>
        <taxon>Dikarya</taxon>
        <taxon>Ascomycota</taxon>
        <taxon>Pezizomycotina</taxon>
        <taxon>Leotiomycetes</taxon>
        <taxon>Helotiales</taxon>
        <taxon>Helotiaceae</taxon>
        <taxon>Hymenoscyphus</taxon>
    </lineage>
</organism>
<feature type="region of interest" description="Disordered" evidence="1">
    <location>
        <begin position="151"/>
        <end position="176"/>
    </location>
</feature>
<sequence length="205" mass="22703">MKNRLTDGHQRAELRKHFRVLIKISTQNAIVINAHQTSLTTILTPVVLVLPHSRTGCAERYTFPPQEKLVQNIPHGKKHPCGNKIREKEFGGKGGFLPPSLAFRTSKERSRRVEPRTLTLALPMFGVQVELIQHGLAISLPRAFDAAGLDSGPHPYKRSSGKNPPGYPKGPFPRADSTEQLYFSTSSTRGGLETLDMWGKNICAS</sequence>
<dbReference type="Proteomes" id="UP000701801">
    <property type="component" value="Unassembled WGS sequence"/>
</dbReference>
<accession>A0A9N9M0M4</accession>
<protein>
    <submittedName>
        <fullName evidence="2">Uncharacterized protein</fullName>
    </submittedName>
</protein>
<name>A0A9N9M0M4_9HELO</name>
<dbReference type="OrthoDB" id="10649454at2759"/>
<reference evidence="2" key="1">
    <citation type="submission" date="2021-07" db="EMBL/GenBank/DDBJ databases">
        <authorList>
            <person name="Durling M."/>
        </authorList>
    </citation>
    <scope>NUCLEOTIDE SEQUENCE</scope>
</reference>
<evidence type="ECO:0000256" key="1">
    <source>
        <dbReference type="SAM" id="MobiDB-lite"/>
    </source>
</evidence>
<dbReference type="AlphaFoldDB" id="A0A9N9M0M4"/>
<keyword evidence="3" id="KW-1185">Reference proteome</keyword>
<evidence type="ECO:0000313" key="2">
    <source>
        <dbReference type="EMBL" id="CAG8981924.1"/>
    </source>
</evidence>
<dbReference type="EMBL" id="CAJVRM010000540">
    <property type="protein sequence ID" value="CAG8981924.1"/>
    <property type="molecule type" value="Genomic_DNA"/>
</dbReference>
<comment type="caution">
    <text evidence="2">The sequence shown here is derived from an EMBL/GenBank/DDBJ whole genome shotgun (WGS) entry which is preliminary data.</text>
</comment>